<protein>
    <submittedName>
        <fullName evidence="2">Helix-turn-helix transcriptional regulator</fullName>
    </submittedName>
</protein>
<dbReference type="SMART" id="SM00530">
    <property type="entry name" value="HTH_XRE"/>
    <property type="match status" value="1"/>
</dbReference>
<evidence type="ECO:0000313" key="3">
    <source>
        <dbReference type="Proteomes" id="UP000622245"/>
    </source>
</evidence>
<feature type="domain" description="HTH cro/C1-type" evidence="1">
    <location>
        <begin position="19"/>
        <end position="76"/>
    </location>
</feature>
<dbReference type="CDD" id="cd00093">
    <property type="entry name" value="HTH_XRE"/>
    <property type="match status" value="1"/>
</dbReference>
<dbReference type="SUPFAM" id="SSF47413">
    <property type="entry name" value="lambda repressor-like DNA-binding domains"/>
    <property type="match status" value="1"/>
</dbReference>
<proteinExistence type="predicted"/>
<organism evidence="2 3">
    <name type="scientific">Micromonospora tarensis</name>
    <dbReference type="NCBI Taxonomy" id="2806100"/>
    <lineage>
        <taxon>Bacteria</taxon>
        <taxon>Bacillati</taxon>
        <taxon>Actinomycetota</taxon>
        <taxon>Actinomycetes</taxon>
        <taxon>Micromonosporales</taxon>
        <taxon>Micromonosporaceae</taxon>
        <taxon>Micromonospora</taxon>
    </lineage>
</organism>
<evidence type="ECO:0000313" key="2">
    <source>
        <dbReference type="EMBL" id="MBM0275146.1"/>
    </source>
</evidence>
<dbReference type="InterPro" id="IPR001387">
    <property type="entry name" value="Cro/C1-type_HTH"/>
</dbReference>
<reference evidence="2 3" key="1">
    <citation type="submission" date="2021-01" db="EMBL/GenBank/DDBJ databases">
        <title>Draft genome sequence of Micromonospora sp. strain STR1s_6.</title>
        <authorList>
            <person name="Karlyshev A."/>
            <person name="Jawad R."/>
        </authorList>
    </citation>
    <scope>NUCLEOTIDE SEQUENCE [LARGE SCALE GENOMIC DNA]</scope>
    <source>
        <strain evidence="2 3">STR1S-6</strain>
    </source>
</reference>
<dbReference type="InterPro" id="IPR010982">
    <property type="entry name" value="Lambda_DNA-bd_dom_sf"/>
</dbReference>
<dbReference type="Pfam" id="PF01381">
    <property type="entry name" value="HTH_3"/>
    <property type="match status" value="1"/>
</dbReference>
<accession>A0ABS1YD35</accession>
<evidence type="ECO:0000259" key="1">
    <source>
        <dbReference type="SMART" id="SM00530"/>
    </source>
</evidence>
<keyword evidence="3" id="KW-1185">Reference proteome</keyword>
<comment type="caution">
    <text evidence="2">The sequence shown here is derived from an EMBL/GenBank/DDBJ whole genome shotgun (WGS) entry which is preliminary data.</text>
</comment>
<dbReference type="Gene3D" id="1.10.260.40">
    <property type="entry name" value="lambda repressor-like DNA-binding domains"/>
    <property type="match status" value="1"/>
</dbReference>
<dbReference type="Proteomes" id="UP000622245">
    <property type="component" value="Unassembled WGS sequence"/>
</dbReference>
<gene>
    <name evidence="2" type="ORF">JM949_06565</name>
</gene>
<sequence length="149" mass="16881">MAPPIPVRKDRFAVWVKRAVQHAKATKGLSVPKIAEVAGIGNQTIYRWMKAEGKELPDPDTVVAFCDAIDVSPDEPFRILWPGKNESATQPEPMPMDGDLQVLMRKLVDPNVSEFEREFIRETIRQLADRPVDRSHGVVKRDRRRGIAN</sequence>
<dbReference type="EMBL" id="JAEVHL010000017">
    <property type="protein sequence ID" value="MBM0275146.1"/>
    <property type="molecule type" value="Genomic_DNA"/>
</dbReference>
<name>A0ABS1YD35_9ACTN</name>